<evidence type="ECO:0000259" key="4">
    <source>
        <dbReference type="PROSITE" id="PS50014"/>
    </source>
</evidence>
<dbReference type="EMBL" id="KV429091">
    <property type="protein sequence ID" value="KZT66277.1"/>
    <property type="molecule type" value="Genomic_DNA"/>
</dbReference>
<dbReference type="PANTHER" id="PTHR22881:SF27">
    <property type="entry name" value="BROMODOMAIN CONTAINING 7_9"/>
    <property type="match status" value="1"/>
</dbReference>
<feature type="compositionally biased region" description="Basic residues" evidence="3">
    <location>
        <begin position="373"/>
        <end position="392"/>
    </location>
</feature>
<dbReference type="GO" id="GO:0006325">
    <property type="term" value="P:chromatin organization"/>
    <property type="evidence" value="ECO:0007669"/>
    <property type="project" value="UniProtKB-ARBA"/>
</dbReference>
<feature type="domain" description="Bromo" evidence="4">
    <location>
        <begin position="67"/>
        <end position="137"/>
    </location>
</feature>
<feature type="compositionally biased region" description="Acidic residues" evidence="3">
    <location>
        <begin position="170"/>
        <end position="180"/>
    </location>
</feature>
<feature type="region of interest" description="Disordered" evidence="3">
    <location>
        <begin position="723"/>
        <end position="826"/>
    </location>
</feature>
<dbReference type="PANTHER" id="PTHR22881">
    <property type="entry name" value="BROMODOMAIN CONTAINING PROTEIN"/>
    <property type="match status" value="1"/>
</dbReference>
<evidence type="ECO:0000256" key="2">
    <source>
        <dbReference type="PROSITE-ProRule" id="PRU00035"/>
    </source>
</evidence>
<evidence type="ECO:0000256" key="1">
    <source>
        <dbReference type="ARBA" id="ARBA00023117"/>
    </source>
</evidence>
<dbReference type="Gene3D" id="1.20.920.10">
    <property type="entry name" value="Bromodomain-like"/>
    <property type="match status" value="1"/>
</dbReference>
<feature type="compositionally biased region" description="Polar residues" evidence="3">
    <location>
        <begin position="363"/>
        <end position="372"/>
    </location>
</feature>
<dbReference type="InterPro" id="IPR036427">
    <property type="entry name" value="Bromodomain-like_sf"/>
</dbReference>
<dbReference type="GO" id="GO:0006357">
    <property type="term" value="P:regulation of transcription by RNA polymerase II"/>
    <property type="evidence" value="ECO:0007669"/>
    <property type="project" value="TreeGrafter"/>
</dbReference>
<accession>A0A165MYE2</accession>
<feature type="region of interest" description="Disordered" evidence="3">
    <location>
        <begin position="654"/>
        <end position="680"/>
    </location>
</feature>
<dbReference type="STRING" id="1314783.A0A165MYE2"/>
<dbReference type="PROSITE" id="PS50014">
    <property type="entry name" value="BROMODOMAIN_2"/>
    <property type="match status" value="1"/>
</dbReference>
<organism evidence="5 6">
    <name type="scientific">Daedalea quercina L-15889</name>
    <dbReference type="NCBI Taxonomy" id="1314783"/>
    <lineage>
        <taxon>Eukaryota</taxon>
        <taxon>Fungi</taxon>
        <taxon>Dikarya</taxon>
        <taxon>Basidiomycota</taxon>
        <taxon>Agaricomycotina</taxon>
        <taxon>Agaricomycetes</taxon>
        <taxon>Polyporales</taxon>
        <taxon>Fomitopsis</taxon>
    </lineage>
</organism>
<name>A0A165MYE2_9APHY</name>
<feature type="compositionally biased region" description="Low complexity" evidence="3">
    <location>
        <begin position="806"/>
        <end position="817"/>
    </location>
</feature>
<reference evidence="5 6" key="1">
    <citation type="journal article" date="2016" name="Mol. Biol. Evol.">
        <title>Comparative Genomics of Early-Diverging Mushroom-Forming Fungi Provides Insights into the Origins of Lignocellulose Decay Capabilities.</title>
        <authorList>
            <person name="Nagy L.G."/>
            <person name="Riley R."/>
            <person name="Tritt A."/>
            <person name="Adam C."/>
            <person name="Daum C."/>
            <person name="Floudas D."/>
            <person name="Sun H."/>
            <person name="Yadav J.S."/>
            <person name="Pangilinan J."/>
            <person name="Larsson K.H."/>
            <person name="Matsuura K."/>
            <person name="Barry K."/>
            <person name="Labutti K."/>
            <person name="Kuo R."/>
            <person name="Ohm R.A."/>
            <person name="Bhattacharya S.S."/>
            <person name="Shirouzu T."/>
            <person name="Yoshinaga Y."/>
            <person name="Martin F.M."/>
            <person name="Grigoriev I.V."/>
            <person name="Hibbett D.S."/>
        </authorList>
    </citation>
    <scope>NUCLEOTIDE SEQUENCE [LARGE SCALE GENOMIC DNA]</scope>
    <source>
        <strain evidence="5 6">L-15889</strain>
    </source>
</reference>
<feature type="compositionally biased region" description="Pro residues" evidence="3">
    <location>
        <begin position="343"/>
        <end position="361"/>
    </location>
</feature>
<dbReference type="Pfam" id="PF00439">
    <property type="entry name" value="Bromodomain"/>
    <property type="match status" value="1"/>
</dbReference>
<feature type="compositionally biased region" description="Low complexity" evidence="3">
    <location>
        <begin position="767"/>
        <end position="794"/>
    </location>
</feature>
<feature type="compositionally biased region" description="Basic and acidic residues" evidence="3">
    <location>
        <begin position="181"/>
        <end position="191"/>
    </location>
</feature>
<feature type="compositionally biased region" description="Low complexity" evidence="3">
    <location>
        <begin position="654"/>
        <end position="672"/>
    </location>
</feature>
<sequence>MSDFNAAASGSGLKLVLPSLKSVQALRGQKRKKSLSFVQDEPKPKIPRPIKLKPLKEVLMRLIAQIKKKDDYAFFLKPVDASQVTGYADVIKHPMDLGTMTTKVERGRYRSLEEFADDLKLVTTNAKTFNPPGTIYHTEADRIETWALDHIAKAAGTVIEYETDWNIDVERDYDPEDGDREQERVDGEKGTPMDADDGGSVVSTQTPVNAHSGKRKGGANTKKPPGALSESLEADGGLPGTKDGLGAFPPGSDWAELMLALKLKGKRYRTKKERLRMERGGPPYRPDGSLDYSELEDPFSTLQFFVPDPPTRPLVTPLYPPVPPADQSAQPVQPAQSSTSSLPPFPTPVTLPACPADPGPSVPSLSEASSTNTKKRKRRHWTIVRNTSSRRAKERDEEDEEEPPWKAPRVPATTDFGSFAELQNLLVAEGTAANISDLGSERSLFEAIRASVEGASARGKGKEVDRRLHGEAGEDEEIAYWKEKGDEAREYIRDVVYGGVDGYAYAHSIAQFVRRDGPFEDTSGPPSYDALGMPLAHYVSQHVLDPLTGGLHSVLASASSALRDPVHLAHAPQRVRSQIPLSLGAFPAAERVLAVLSARLDMTPLIHTPDELYRVEAHWAGNAFREEKRRRKEEEEEARGDAAAFLRFAIAQHQEAQAQTQGQGQAPGGQTQKPSATDEDPEVLQHVLALVADSIDGMIATRAGTNAGTAGKSEEDAYAAKMETDGSATPSGGAPESVPSAGDADVDVDMEPVDDSSPATKADIEDSAPPALESPPSLSPEAKSPPQADGSPRPARSERPPEMTCAASPAAPQAFPLPLLPPEVEADGEDPAMRVLRMNLLGLAKRAPLQAIAPLPAALVPEQLRSVVPLLPE</sequence>
<dbReference type="OrthoDB" id="21449at2759"/>
<dbReference type="GO" id="GO:0005634">
    <property type="term" value="C:nucleus"/>
    <property type="evidence" value="ECO:0007669"/>
    <property type="project" value="TreeGrafter"/>
</dbReference>
<dbReference type="Proteomes" id="UP000076727">
    <property type="component" value="Unassembled WGS sequence"/>
</dbReference>
<evidence type="ECO:0000313" key="6">
    <source>
        <dbReference type="Proteomes" id="UP000076727"/>
    </source>
</evidence>
<dbReference type="InterPro" id="IPR001487">
    <property type="entry name" value="Bromodomain"/>
</dbReference>
<dbReference type="CDD" id="cd04369">
    <property type="entry name" value="Bromodomain"/>
    <property type="match status" value="1"/>
</dbReference>
<dbReference type="SMART" id="SM00297">
    <property type="entry name" value="BROMO"/>
    <property type="match status" value="1"/>
</dbReference>
<dbReference type="SUPFAM" id="SSF47370">
    <property type="entry name" value="Bromodomain"/>
    <property type="match status" value="1"/>
</dbReference>
<dbReference type="InterPro" id="IPR051831">
    <property type="entry name" value="Bromodomain_contain_prot"/>
</dbReference>
<keyword evidence="6" id="KW-1185">Reference proteome</keyword>
<dbReference type="AlphaFoldDB" id="A0A165MYE2"/>
<feature type="compositionally biased region" description="Acidic residues" evidence="3">
    <location>
        <begin position="744"/>
        <end position="754"/>
    </location>
</feature>
<feature type="region of interest" description="Disordered" evidence="3">
    <location>
        <begin position="170"/>
        <end position="247"/>
    </location>
</feature>
<feature type="compositionally biased region" description="Low complexity" evidence="3">
    <location>
        <begin position="325"/>
        <end position="342"/>
    </location>
</feature>
<dbReference type="PRINTS" id="PR00503">
    <property type="entry name" value="BROMODOMAIN"/>
</dbReference>
<keyword evidence="1 2" id="KW-0103">Bromodomain</keyword>
<evidence type="ECO:0000313" key="5">
    <source>
        <dbReference type="EMBL" id="KZT66277.1"/>
    </source>
</evidence>
<gene>
    <name evidence="5" type="ORF">DAEQUDRAFT_695784</name>
</gene>
<evidence type="ECO:0000256" key="3">
    <source>
        <dbReference type="SAM" id="MobiDB-lite"/>
    </source>
</evidence>
<proteinExistence type="predicted"/>
<protein>
    <recommendedName>
        <fullName evidence="4">Bromo domain-containing protein</fullName>
    </recommendedName>
</protein>
<feature type="region of interest" description="Disordered" evidence="3">
    <location>
        <begin position="317"/>
        <end position="411"/>
    </location>
</feature>